<accession>A0ABQ7XSU8</accession>
<dbReference type="SUPFAM" id="SSF52833">
    <property type="entry name" value="Thioredoxin-like"/>
    <property type="match status" value="1"/>
</dbReference>
<dbReference type="Gene3D" id="3.40.30.10">
    <property type="entry name" value="Glutaredoxin"/>
    <property type="match status" value="1"/>
</dbReference>
<comment type="caution">
    <text evidence="2">The sequence shown here is derived from an EMBL/GenBank/DDBJ whole genome shotgun (WGS) entry which is preliminary data.</text>
</comment>
<protein>
    <recommendedName>
        <fullName evidence="1">Thioredoxin domain-containing protein</fullName>
    </recommendedName>
</protein>
<dbReference type="InterPro" id="IPR013766">
    <property type="entry name" value="Thioredoxin_domain"/>
</dbReference>
<proteinExistence type="predicted"/>
<feature type="domain" description="Thioredoxin" evidence="1">
    <location>
        <begin position="6"/>
        <end position="78"/>
    </location>
</feature>
<dbReference type="EMBL" id="JAGKQM010000019">
    <property type="protein sequence ID" value="KAH0858131.1"/>
    <property type="molecule type" value="Genomic_DNA"/>
</dbReference>
<gene>
    <name evidence="2" type="ORF">HID58_086392</name>
</gene>
<dbReference type="InterPro" id="IPR036249">
    <property type="entry name" value="Thioredoxin-like_sf"/>
</dbReference>
<sequence length="87" mass="10152">MKRENRKEVWIVVLYAPWCPLCQVMEASFVELADKLSGSSVKFRADGDQKEFSKRELQLGRFPMILVFPKNSSRPIKYPSEKRDVES</sequence>
<evidence type="ECO:0000313" key="3">
    <source>
        <dbReference type="Proteomes" id="UP000824890"/>
    </source>
</evidence>
<dbReference type="Proteomes" id="UP000824890">
    <property type="component" value="Unassembled WGS sequence"/>
</dbReference>
<organism evidence="2 3">
    <name type="scientific">Brassica napus</name>
    <name type="common">Rape</name>
    <dbReference type="NCBI Taxonomy" id="3708"/>
    <lineage>
        <taxon>Eukaryota</taxon>
        <taxon>Viridiplantae</taxon>
        <taxon>Streptophyta</taxon>
        <taxon>Embryophyta</taxon>
        <taxon>Tracheophyta</taxon>
        <taxon>Spermatophyta</taxon>
        <taxon>Magnoliopsida</taxon>
        <taxon>eudicotyledons</taxon>
        <taxon>Gunneridae</taxon>
        <taxon>Pentapetalae</taxon>
        <taxon>rosids</taxon>
        <taxon>malvids</taxon>
        <taxon>Brassicales</taxon>
        <taxon>Brassicaceae</taxon>
        <taxon>Brassiceae</taxon>
        <taxon>Brassica</taxon>
    </lineage>
</organism>
<evidence type="ECO:0000313" key="2">
    <source>
        <dbReference type="EMBL" id="KAH0858131.1"/>
    </source>
</evidence>
<evidence type="ECO:0000259" key="1">
    <source>
        <dbReference type="Pfam" id="PF00085"/>
    </source>
</evidence>
<name>A0ABQ7XSU8_BRANA</name>
<keyword evidence="3" id="KW-1185">Reference proteome</keyword>
<reference evidence="2 3" key="1">
    <citation type="submission" date="2021-05" db="EMBL/GenBank/DDBJ databases">
        <title>Genome Assembly of Synthetic Allotetraploid Brassica napus Reveals Homoeologous Exchanges between Subgenomes.</title>
        <authorList>
            <person name="Davis J.T."/>
        </authorList>
    </citation>
    <scope>NUCLEOTIDE SEQUENCE [LARGE SCALE GENOMIC DNA]</scope>
    <source>
        <strain evidence="3">cv. Da-Ae</strain>
        <tissue evidence="2">Seedling</tissue>
    </source>
</reference>
<dbReference type="Pfam" id="PF00085">
    <property type="entry name" value="Thioredoxin"/>
    <property type="match status" value="1"/>
</dbReference>